<accession>A0A1E5VX15</accession>
<dbReference type="PANTHER" id="PTHR47186:SF3">
    <property type="entry name" value="OS09G0267800 PROTEIN"/>
    <property type="match status" value="1"/>
</dbReference>
<dbReference type="EMBL" id="LWDX02027215">
    <property type="protein sequence ID" value="OEL29623.1"/>
    <property type="molecule type" value="Genomic_DNA"/>
</dbReference>
<dbReference type="Pfam" id="PF25019">
    <property type="entry name" value="LRR_R13L1-DRL21"/>
    <property type="match status" value="1"/>
</dbReference>
<sequence length="802" mass="90848">MLRFGGKGSKVILTTRMQHVVDKLDVGALADHGILRPVHKSDQINLSLLSEDDCWNVMRQIAFGRDEDLGGLEVIGRQIAMKCAGLPLLARSLGYLISQYKSTEAWEDIRDKKIILVLPKGFAIASDHLIQQWRALGYIQSNDGHHYVNYLLGMSFLQISKSSQNFVPKSLRKLQTIQTLILSNCALETLPDNMSSLINLFYLDLSGNRSLNKLPMSFEGLSALSFLKLSGCSKLDELPESIHNLECLRHLDMSGCCALQKLPDKFGILPKLLFLNLSSCFKLVKLPDSVNLKSLEHMNLSSCHELQSLPQDFGNLDKLKFLNLSDCYKSLPESFGGLSKLKHINLSYCIRFEKLPSSFCNLRLQILYMSSMQSLRELPDGIGNMTSLTLFEITTGNPDLNFLSTPLILSCLGLDNRTVHNVHDVHEVEYGLCSSIVSLGKLACHHLEITDLRNVKHPEDAERAKLRDNPDLRQLILNWNRNCADRTENKRDAEVLKNLVPPRTLERFGLRDYTSRNFPNWMLDISSYLPYLTSITLSFLLCDAIPPFGRLPNLRLLSMVMNPNIRKIGKEFYGEEGTCEKLRVIQLNSLGNLEEWWTTRSGDEDDKFLIPNLHRLEVYSCPKLKFLPHPPKSMYWSLSASDEVLPVHGFGRLSSSTLPFRAEITSYSFSPDKWGRLQHVATLEELSITSLNSNSLSSLPEATPCFPSLRYLHLSLRDMEILPEWLGQLITLEELEIFFCPKLASLPESIQNLIALKRLAIRDCPKLAERCQGEDAPKISHILEVKIDGRRYIRGQLIEGPQ</sequence>
<dbReference type="Pfam" id="PF00560">
    <property type="entry name" value="LRR_1"/>
    <property type="match status" value="2"/>
</dbReference>
<dbReference type="Gene3D" id="3.80.10.10">
    <property type="entry name" value="Ribonuclease Inhibitor"/>
    <property type="match status" value="4"/>
</dbReference>
<name>A0A1E5VX15_9POAL</name>
<dbReference type="InterPro" id="IPR056789">
    <property type="entry name" value="LRR_R13L1-DRL21"/>
</dbReference>
<comment type="caution">
    <text evidence="2">The sequence shown here is derived from an EMBL/GenBank/DDBJ whole genome shotgun (WGS) entry which is preliminary data.</text>
</comment>
<dbReference type="InterPro" id="IPR001611">
    <property type="entry name" value="Leu-rich_rpt"/>
</dbReference>
<dbReference type="Proteomes" id="UP000095767">
    <property type="component" value="Unassembled WGS sequence"/>
</dbReference>
<evidence type="ECO:0000259" key="1">
    <source>
        <dbReference type="Pfam" id="PF25019"/>
    </source>
</evidence>
<dbReference type="Gene3D" id="1.10.8.430">
    <property type="entry name" value="Helical domain of apoptotic protease-activating factors"/>
    <property type="match status" value="1"/>
</dbReference>
<feature type="non-terminal residue" evidence="2">
    <location>
        <position position="802"/>
    </location>
</feature>
<gene>
    <name evidence="2" type="ORF">BAE44_0009358</name>
</gene>
<proteinExistence type="predicted"/>
<dbReference type="SUPFAM" id="SSF52058">
    <property type="entry name" value="L domain-like"/>
    <property type="match status" value="3"/>
</dbReference>
<organism evidence="2 3">
    <name type="scientific">Dichanthelium oligosanthes</name>
    <dbReference type="NCBI Taxonomy" id="888268"/>
    <lineage>
        <taxon>Eukaryota</taxon>
        <taxon>Viridiplantae</taxon>
        <taxon>Streptophyta</taxon>
        <taxon>Embryophyta</taxon>
        <taxon>Tracheophyta</taxon>
        <taxon>Spermatophyta</taxon>
        <taxon>Magnoliopsida</taxon>
        <taxon>Liliopsida</taxon>
        <taxon>Poales</taxon>
        <taxon>Poaceae</taxon>
        <taxon>PACMAD clade</taxon>
        <taxon>Panicoideae</taxon>
        <taxon>Panicodae</taxon>
        <taxon>Paniceae</taxon>
        <taxon>Dichantheliinae</taxon>
        <taxon>Dichanthelium</taxon>
    </lineage>
</organism>
<protein>
    <recommendedName>
        <fullName evidence="1">R13L1/DRL21-like LRR repeat region domain-containing protein</fullName>
    </recommendedName>
</protein>
<reference evidence="2 3" key="1">
    <citation type="submission" date="2016-09" db="EMBL/GenBank/DDBJ databases">
        <title>The draft genome of Dichanthelium oligosanthes: A C3 panicoid grass species.</title>
        <authorList>
            <person name="Studer A.J."/>
            <person name="Schnable J.C."/>
            <person name="Brutnell T.P."/>
        </authorList>
    </citation>
    <scope>NUCLEOTIDE SEQUENCE [LARGE SCALE GENOMIC DNA]</scope>
    <source>
        <strain evidence="3">cv. Kellogg 1175</strain>
        <tissue evidence="2">Leaf</tissue>
    </source>
</reference>
<dbReference type="AlphaFoldDB" id="A0A1E5VX15"/>
<dbReference type="SUPFAM" id="SSF52540">
    <property type="entry name" value="P-loop containing nucleoside triphosphate hydrolases"/>
    <property type="match status" value="1"/>
</dbReference>
<evidence type="ECO:0000313" key="3">
    <source>
        <dbReference type="Proteomes" id="UP000095767"/>
    </source>
</evidence>
<dbReference type="GO" id="GO:0043531">
    <property type="term" value="F:ADP binding"/>
    <property type="evidence" value="ECO:0007669"/>
    <property type="project" value="InterPro"/>
</dbReference>
<dbReference type="OrthoDB" id="674488at2759"/>
<dbReference type="STRING" id="888268.A0A1E5VX15"/>
<feature type="domain" description="R13L1/DRL21-like LRR repeat region" evidence="1">
    <location>
        <begin position="439"/>
        <end position="559"/>
    </location>
</feature>
<evidence type="ECO:0000313" key="2">
    <source>
        <dbReference type="EMBL" id="OEL29623.1"/>
    </source>
</evidence>
<dbReference type="Pfam" id="PF13855">
    <property type="entry name" value="LRR_8"/>
    <property type="match status" value="1"/>
</dbReference>
<dbReference type="InterPro" id="IPR027417">
    <property type="entry name" value="P-loop_NTPase"/>
</dbReference>
<dbReference type="InterPro" id="IPR032675">
    <property type="entry name" value="LRR_dom_sf"/>
</dbReference>
<keyword evidence="3" id="KW-1185">Reference proteome</keyword>
<dbReference type="InterPro" id="IPR042197">
    <property type="entry name" value="Apaf_helical"/>
</dbReference>
<dbReference type="PANTHER" id="PTHR47186">
    <property type="entry name" value="LEUCINE-RICH REPEAT-CONTAINING PROTEIN 57"/>
    <property type="match status" value="1"/>
</dbReference>